<dbReference type="AlphaFoldDB" id="A0A9D1T7C2"/>
<evidence type="ECO:0000313" key="5">
    <source>
        <dbReference type="EMBL" id="HIV22569.1"/>
    </source>
</evidence>
<name>A0A9D1T7C2_9FIRM</name>
<dbReference type="PROSITE" id="PS50932">
    <property type="entry name" value="HTH_LACI_2"/>
    <property type="match status" value="1"/>
</dbReference>
<protein>
    <submittedName>
        <fullName evidence="5">LacI family DNA-binding transcriptional regulator</fullName>
    </submittedName>
</protein>
<comment type="caution">
    <text evidence="5">The sequence shown here is derived from an EMBL/GenBank/DDBJ whole genome shotgun (WGS) entry which is preliminary data.</text>
</comment>
<reference evidence="5" key="1">
    <citation type="submission" date="2020-10" db="EMBL/GenBank/DDBJ databases">
        <authorList>
            <person name="Gilroy R."/>
        </authorList>
    </citation>
    <scope>NUCLEOTIDE SEQUENCE</scope>
    <source>
        <strain evidence="5">ChiBcec6-7307</strain>
    </source>
</reference>
<dbReference type="GO" id="GO:0003700">
    <property type="term" value="F:DNA-binding transcription factor activity"/>
    <property type="evidence" value="ECO:0007669"/>
    <property type="project" value="TreeGrafter"/>
</dbReference>
<dbReference type="PROSITE" id="PS00356">
    <property type="entry name" value="HTH_LACI_1"/>
    <property type="match status" value="1"/>
</dbReference>
<organism evidence="5 6">
    <name type="scientific">Candidatus Merdiplasma excrementigallinarum</name>
    <dbReference type="NCBI Taxonomy" id="2840864"/>
    <lineage>
        <taxon>Bacteria</taxon>
        <taxon>Bacillati</taxon>
        <taxon>Bacillota</taxon>
        <taxon>Clostridia</taxon>
        <taxon>Lachnospirales</taxon>
        <taxon>Lachnospiraceae</taxon>
        <taxon>Lachnospiraceae incertae sedis</taxon>
        <taxon>Candidatus Merdiplasma</taxon>
    </lineage>
</organism>
<keyword evidence="2 5" id="KW-0238">DNA-binding</keyword>
<dbReference type="InterPro" id="IPR000843">
    <property type="entry name" value="HTH_LacI"/>
</dbReference>
<dbReference type="Gene3D" id="3.40.50.2300">
    <property type="match status" value="2"/>
</dbReference>
<dbReference type="Pfam" id="PF00356">
    <property type="entry name" value="LacI"/>
    <property type="match status" value="1"/>
</dbReference>
<evidence type="ECO:0000256" key="1">
    <source>
        <dbReference type="ARBA" id="ARBA00023015"/>
    </source>
</evidence>
<reference evidence="5" key="2">
    <citation type="journal article" date="2021" name="PeerJ">
        <title>Extensive microbial diversity within the chicken gut microbiome revealed by metagenomics and culture.</title>
        <authorList>
            <person name="Gilroy R."/>
            <person name="Ravi A."/>
            <person name="Getino M."/>
            <person name="Pursley I."/>
            <person name="Horton D.L."/>
            <person name="Alikhan N.F."/>
            <person name="Baker D."/>
            <person name="Gharbi K."/>
            <person name="Hall N."/>
            <person name="Watson M."/>
            <person name="Adriaenssens E.M."/>
            <person name="Foster-Nyarko E."/>
            <person name="Jarju S."/>
            <person name="Secka A."/>
            <person name="Antonio M."/>
            <person name="Oren A."/>
            <person name="Chaudhuri R.R."/>
            <person name="La Ragione R."/>
            <person name="Hildebrand F."/>
            <person name="Pallen M.J."/>
        </authorList>
    </citation>
    <scope>NUCLEOTIDE SEQUENCE</scope>
    <source>
        <strain evidence="5">ChiBcec6-7307</strain>
    </source>
</reference>
<feature type="domain" description="HTH lacI-type" evidence="4">
    <location>
        <begin position="2"/>
        <end position="56"/>
    </location>
</feature>
<dbReference type="PANTHER" id="PTHR30146:SF152">
    <property type="entry name" value="TRANSCRIPTIONAL REGULATORY PROTEIN"/>
    <property type="match status" value="1"/>
</dbReference>
<dbReference type="PANTHER" id="PTHR30146">
    <property type="entry name" value="LACI-RELATED TRANSCRIPTIONAL REPRESSOR"/>
    <property type="match status" value="1"/>
</dbReference>
<dbReference type="GO" id="GO:0000976">
    <property type="term" value="F:transcription cis-regulatory region binding"/>
    <property type="evidence" value="ECO:0007669"/>
    <property type="project" value="TreeGrafter"/>
</dbReference>
<proteinExistence type="predicted"/>
<dbReference type="InterPro" id="IPR010982">
    <property type="entry name" value="Lambda_DNA-bd_dom_sf"/>
</dbReference>
<dbReference type="CDD" id="cd01392">
    <property type="entry name" value="HTH_LacI"/>
    <property type="match status" value="1"/>
</dbReference>
<dbReference type="SUPFAM" id="SSF53822">
    <property type="entry name" value="Periplasmic binding protein-like I"/>
    <property type="match status" value="1"/>
</dbReference>
<dbReference type="Proteomes" id="UP000886889">
    <property type="component" value="Unassembled WGS sequence"/>
</dbReference>
<dbReference type="Pfam" id="PF13407">
    <property type="entry name" value="Peripla_BP_4"/>
    <property type="match status" value="1"/>
</dbReference>
<keyword evidence="1" id="KW-0805">Transcription regulation</keyword>
<sequence>MVTMKEIADLANVSRGTVDRVLNNRGSVNPQTAEKVRQIARTLGYKPNRAGMALAAQKKKLRIGVVLFGPENPFFQQVLEGITRKAEELAAYDCTVLIRRVIFDAGAQLSAIDELMDLGIHGLVITPYNDPLIIEKINRLQEQGIPVITSNTDIQGSSRLAYVGSNYYEGGRTAGGLMRLVTEGKANLGIITGSSQVLCHTERIAGFLDVIRKTAPDIQLLTVAKNHDDEFESYEVTKRFLEEYPQADAIFFAAAGLQGGCRAILNTGRQNHMKVICFDAETAVPSMVECGLVCASISQQPRKQGSLPLELLFDFLTTGNPPEQDVYYVDAAIKIRENL</sequence>
<gene>
    <name evidence="5" type="ORF">IAC80_01385</name>
</gene>
<dbReference type="CDD" id="cd06307">
    <property type="entry name" value="PBP1_sugar_binding"/>
    <property type="match status" value="1"/>
</dbReference>
<evidence type="ECO:0000259" key="4">
    <source>
        <dbReference type="PROSITE" id="PS50932"/>
    </source>
</evidence>
<dbReference type="SMART" id="SM00354">
    <property type="entry name" value="HTH_LACI"/>
    <property type="match status" value="1"/>
</dbReference>
<dbReference type="InterPro" id="IPR025997">
    <property type="entry name" value="SBP_2_dom"/>
</dbReference>
<dbReference type="EMBL" id="DVOS01000016">
    <property type="protein sequence ID" value="HIV22569.1"/>
    <property type="molecule type" value="Genomic_DNA"/>
</dbReference>
<keyword evidence="3" id="KW-0804">Transcription</keyword>
<evidence type="ECO:0000256" key="3">
    <source>
        <dbReference type="ARBA" id="ARBA00023163"/>
    </source>
</evidence>
<dbReference type="Gene3D" id="1.10.260.40">
    <property type="entry name" value="lambda repressor-like DNA-binding domains"/>
    <property type="match status" value="1"/>
</dbReference>
<accession>A0A9D1T7C2</accession>
<evidence type="ECO:0000313" key="6">
    <source>
        <dbReference type="Proteomes" id="UP000886889"/>
    </source>
</evidence>
<dbReference type="InterPro" id="IPR028082">
    <property type="entry name" value="Peripla_BP_I"/>
</dbReference>
<evidence type="ECO:0000256" key="2">
    <source>
        <dbReference type="ARBA" id="ARBA00023125"/>
    </source>
</evidence>
<dbReference type="SUPFAM" id="SSF47413">
    <property type="entry name" value="lambda repressor-like DNA-binding domains"/>
    <property type="match status" value="1"/>
</dbReference>